<dbReference type="PATRIC" id="fig|80878.5.peg.4322"/>
<feature type="region of interest" description="Disordered" evidence="1">
    <location>
        <begin position="34"/>
        <end position="85"/>
    </location>
</feature>
<protein>
    <submittedName>
        <fullName evidence="3">Cell division protein FtsZ</fullName>
    </submittedName>
</protein>
<dbReference type="Proteomes" id="UP000032566">
    <property type="component" value="Unassembled WGS sequence"/>
</dbReference>
<evidence type="ECO:0000313" key="4">
    <source>
        <dbReference type="Proteomes" id="UP000032566"/>
    </source>
</evidence>
<proteinExistence type="predicted"/>
<evidence type="ECO:0000313" key="3">
    <source>
        <dbReference type="EMBL" id="KJA08860.1"/>
    </source>
</evidence>
<name>A0A0D7K3I0_9BURK</name>
<accession>A0A0D7K3I0</accession>
<dbReference type="OrthoDB" id="8521018at2"/>
<comment type="caution">
    <text evidence="3">The sequence shown here is derived from an EMBL/GenBank/DDBJ whole genome shotgun (WGS) entry which is preliminary data.</text>
</comment>
<dbReference type="GO" id="GO:0090529">
    <property type="term" value="P:cell septum assembly"/>
    <property type="evidence" value="ECO:0007669"/>
    <property type="project" value="InterPro"/>
</dbReference>
<dbReference type="STRING" id="80878.RP29_19705"/>
<dbReference type="SUPFAM" id="SSF64383">
    <property type="entry name" value="Cell-division protein ZipA, C-terminal domain"/>
    <property type="match status" value="1"/>
</dbReference>
<keyword evidence="3" id="KW-0132">Cell division</keyword>
<dbReference type="SMART" id="SM00771">
    <property type="entry name" value="ZipA_C"/>
    <property type="match status" value="1"/>
</dbReference>
<dbReference type="InterPro" id="IPR007449">
    <property type="entry name" value="ZipA_FtsZ-bd_C"/>
</dbReference>
<sequence length="379" mass="40306">MNSSLLLSLAITGGLVLAAIVAYNAWILHRNAPKKALPPDPDRPAPVAGDPLLEPTLRQEPSLDADLGPSNAASYANLDQGAEPHEHTVDAGDALRMPVPTHSLERRPGLDPLIDVIASIQPEGLVSGDAALAALPPTRRAGSKPFAIEGLNDATQQWETPAPGQRYRSFQAGVQLANRMGALNEIEFSEFVMKAQGFADAINAAPDFPDVLQEVARARELDQFASDHDAQLLFVLRARQAAWSPGYVLQNAARVGFVVGAMPGRLVLPASAPGLPPVLTLGYDTQAALAEDPEQSAIRDISLSLDVAQVHRTEQPFARLREVGAALAEAMDGVLCDQNGQPLPAMAMDPIAADLELLYDQLDARDLSAGSVLARRLFS</sequence>
<dbReference type="EMBL" id="JXYQ01000093">
    <property type="protein sequence ID" value="KJA08860.1"/>
    <property type="molecule type" value="Genomic_DNA"/>
</dbReference>
<dbReference type="AlphaFoldDB" id="A0A0D7K3I0"/>
<keyword evidence="3" id="KW-0131">Cell cycle</keyword>
<dbReference type="RefSeq" id="WP_044402888.1">
    <property type="nucleotide sequence ID" value="NZ_JXYQ01000093.1"/>
</dbReference>
<keyword evidence="4" id="KW-1185">Reference proteome</keyword>
<reference evidence="3 4" key="1">
    <citation type="submission" date="2014-12" db="EMBL/GenBank/DDBJ databases">
        <title>Isolation of bacteria from lake water.</title>
        <authorList>
            <person name="Sheng K.-Y."/>
            <person name="Chin P.-S."/>
            <person name="Chan K.-G."/>
            <person name="Tan G.S."/>
        </authorList>
    </citation>
    <scope>NUCLEOTIDE SEQUENCE [LARGE SCALE GENOMIC DNA]</scope>
    <source>
        <strain evidence="3 4">KY4</strain>
    </source>
</reference>
<gene>
    <name evidence="3" type="ORF">RP29_19705</name>
</gene>
<evidence type="ECO:0000259" key="2">
    <source>
        <dbReference type="SMART" id="SM00771"/>
    </source>
</evidence>
<feature type="domain" description="ZipA C-terminal FtsZ-binding" evidence="2">
    <location>
        <begin position="228"/>
        <end position="355"/>
    </location>
</feature>
<dbReference type="InterPro" id="IPR036765">
    <property type="entry name" value="ZipA_FtsZ-bd_C_sf"/>
</dbReference>
<organism evidence="3 4">
    <name type="scientific">Acidovorax temperans</name>
    <dbReference type="NCBI Taxonomy" id="80878"/>
    <lineage>
        <taxon>Bacteria</taxon>
        <taxon>Pseudomonadati</taxon>
        <taxon>Pseudomonadota</taxon>
        <taxon>Betaproteobacteria</taxon>
        <taxon>Burkholderiales</taxon>
        <taxon>Comamonadaceae</taxon>
        <taxon>Acidovorax</taxon>
    </lineage>
</organism>
<evidence type="ECO:0000256" key="1">
    <source>
        <dbReference type="SAM" id="MobiDB-lite"/>
    </source>
</evidence>